<evidence type="ECO:0000313" key="4">
    <source>
        <dbReference type="EMBL" id="WPB00789.1"/>
    </source>
</evidence>
<dbReference type="SUPFAM" id="SSF50475">
    <property type="entry name" value="FMN-binding split barrel"/>
    <property type="match status" value="1"/>
</dbReference>
<dbReference type="InterPro" id="IPR011576">
    <property type="entry name" value="Pyridox_Oxase_N"/>
</dbReference>
<dbReference type="Proteomes" id="UP000230605">
    <property type="component" value="Chromosome 3"/>
</dbReference>
<dbReference type="Proteomes" id="UP001302367">
    <property type="component" value="Chromosome 3"/>
</dbReference>
<evidence type="ECO:0000259" key="2">
    <source>
        <dbReference type="Pfam" id="PF01243"/>
    </source>
</evidence>
<dbReference type="PANTHER" id="PTHR39336">
    <property type="entry name" value="PYRIDOXAMINE PHOSPHATE OXIDASE FAMILY PROTEIN (AFU_ORTHOLOGUE AFUA_6G11440)"/>
    <property type="match status" value="1"/>
</dbReference>
<feature type="domain" description="Pyridoxamine 5'-phosphate oxidase N-terminal" evidence="2">
    <location>
        <begin position="9"/>
        <end position="132"/>
    </location>
</feature>
<keyword evidence="1" id="KW-0812">Transmembrane</keyword>
<accession>A0A2G5I4R3</accession>
<evidence type="ECO:0000313" key="6">
    <source>
        <dbReference type="Proteomes" id="UP001302367"/>
    </source>
</evidence>
<evidence type="ECO:0000256" key="1">
    <source>
        <dbReference type="SAM" id="Phobius"/>
    </source>
</evidence>
<evidence type="ECO:0000313" key="3">
    <source>
        <dbReference type="EMBL" id="PIA99799.1"/>
    </source>
</evidence>
<proteinExistence type="predicted"/>
<evidence type="ECO:0000313" key="5">
    <source>
        <dbReference type="Proteomes" id="UP000230605"/>
    </source>
</evidence>
<organism evidence="3 5">
    <name type="scientific">Cercospora beticola</name>
    <name type="common">Sugarbeet leaf spot fungus</name>
    <dbReference type="NCBI Taxonomy" id="122368"/>
    <lineage>
        <taxon>Eukaryota</taxon>
        <taxon>Fungi</taxon>
        <taxon>Dikarya</taxon>
        <taxon>Ascomycota</taxon>
        <taxon>Pezizomycotina</taxon>
        <taxon>Dothideomycetes</taxon>
        <taxon>Dothideomycetidae</taxon>
        <taxon>Mycosphaerellales</taxon>
        <taxon>Mycosphaerellaceae</taxon>
        <taxon>Cercospora</taxon>
    </lineage>
</organism>
<dbReference type="OrthoDB" id="539398at2759"/>
<keyword evidence="6" id="KW-1185">Reference proteome</keyword>
<gene>
    <name evidence="3" type="ORF">CB0940_03609</name>
    <name evidence="4" type="ORF">RHO25_005409</name>
</gene>
<protein>
    <recommendedName>
        <fullName evidence="2">Pyridoxamine 5'-phosphate oxidase N-terminal domain-containing protein</fullName>
    </recommendedName>
</protein>
<dbReference type="Pfam" id="PF01243">
    <property type="entry name" value="PNPOx_N"/>
    <property type="match status" value="1"/>
</dbReference>
<feature type="transmembrane region" description="Helical" evidence="1">
    <location>
        <begin position="242"/>
        <end position="263"/>
    </location>
</feature>
<dbReference type="EMBL" id="LKMD01000101">
    <property type="protein sequence ID" value="PIA99799.1"/>
    <property type="molecule type" value="Genomic_DNA"/>
</dbReference>
<keyword evidence="1" id="KW-0472">Membrane</keyword>
<name>A0A2G5I4R3_CERBT</name>
<sequence>MGAFYETIPENIYAWILQQKMLWVATAPLSKSGHINVSPKGGEYFGLIDHKTFWYMDLSGSGCETIAHLRENGRITVMFQAFEGSPRIVRLWGRGRILERESPAFNDFIQKNSVEIIPATRSIIIVDVHQVGSSCGYSVPMYEFKSFRQTLNQVFEKRKEKFDAGKEDESMDHYWTYKSQWSIDGLPGMQRGLDASAKYGVEPLVKMTGPYAPAAPFGPKSFKLGHYLNYQIAKAKTTQVPLLDVLILLFVALIAGFAIATYAPELTQTYRANIAKLLKV</sequence>
<dbReference type="InterPro" id="IPR012349">
    <property type="entry name" value="Split_barrel_FMN-bd"/>
</dbReference>
<reference evidence="4 6" key="2">
    <citation type="submission" date="2023-09" db="EMBL/GenBank/DDBJ databases">
        <title>Complete-Gapless Cercospora beticola genome.</title>
        <authorList>
            <person name="Wyatt N.A."/>
            <person name="Spanner R.E."/>
            <person name="Bolton M.D."/>
        </authorList>
    </citation>
    <scope>NUCLEOTIDE SEQUENCE [LARGE SCALE GENOMIC DNA]</scope>
    <source>
        <strain evidence="4">Cb09-40</strain>
    </source>
</reference>
<dbReference type="PANTHER" id="PTHR39336:SF3">
    <property type="entry name" value="PYRIDOXAMINE PHOSPHATE OXIDASE"/>
    <property type="match status" value="1"/>
</dbReference>
<dbReference type="EMBL" id="CP134186">
    <property type="protein sequence ID" value="WPB00789.1"/>
    <property type="molecule type" value="Genomic_DNA"/>
</dbReference>
<dbReference type="AlphaFoldDB" id="A0A2G5I4R3"/>
<reference evidence="3 5" key="1">
    <citation type="submission" date="2015-10" db="EMBL/GenBank/DDBJ databases">
        <title>The cercosporin biosynthetic gene cluster was horizontally transferred to several fungal lineages and shown to be expanded in Cercospora beticola based on microsynteny with recipient genomes.</title>
        <authorList>
            <person name="De Jonge R."/>
            <person name="Ebert M.K."/>
            <person name="Suttle J.C."/>
            <person name="Jurick Ii W.M."/>
            <person name="Secor G.A."/>
            <person name="Thomma B.P."/>
            <person name="Van De Peer Y."/>
            <person name="Bolton M.D."/>
        </authorList>
    </citation>
    <scope>NUCLEOTIDE SEQUENCE [LARGE SCALE GENOMIC DNA]</scope>
    <source>
        <strain evidence="3 5">09-40</strain>
    </source>
</reference>
<keyword evidence="1" id="KW-1133">Transmembrane helix</keyword>
<dbReference type="Gene3D" id="2.30.110.10">
    <property type="entry name" value="Electron Transport, Fmn-binding Protein, Chain A"/>
    <property type="match status" value="1"/>
</dbReference>